<proteinExistence type="predicted"/>
<comment type="caution">
    <text evidence="2">The sequence shown here is derived from an EMBL/GenBank/DDBJ whole genome shotgun (WGS) entry which is preliminary data.</text>
</comment>
<evidence type="ECO:0000313" key="3">
    <source>
        <dbReference type="Proteomes" id="UP001179952"/>
    </source>
</evidence>
<dbReference type="AlphaFoldDB" id="A0AAV9BWP8"/>
<sequence length="103" mass="11637">MGSLMAGWDSPVQDPKTVIYRRNKSLTKKAIETYWKSKKTDEEHVGSHSNFSTQDGQENQYKGSERRMQRSTSLPLTDRGDSITINDDSANSGTENLNKPNGW</sequence>
<dbReference type="PANTHER" id="PTHR33872">
    <property type="entry name" value="DNA POLYMERASE EPSILON CATALYTIC SUBUNIT A"/>
    <property type="match status" value="1"/>
</dbReference>
<feature type="compositionally biased region" description="Polar residues" evidence="1">
    <location>
        <begin position="47"/>
        <end position="62"/>
    </location>
</feature>
<dbReference type="EMBL" id="JAUJYN010000001">
    <property type="protein sequence ID" value="KAK1280949.1"/>
    <property type="molecule type" value="Genomic_DNA"/>
</dbReference>
<evidence type="ECO:0000256" key="1">
    <source>
        <dbReference type="SAM" id="MobiDB-lite"/>
    </source>
</evidence>
<dbReference type="PANTHER" id="PTHR33872:SF2">
    <property type="entry name" value="DNA POLYMERASE EPSILON CATALYTIC SUBUNIT A"/>
    <property type="match status" value="1"/>
</dbReference>
<feature type="compositionally biased region" description="Polar residues" evidence="1">
    <location>
        <begin position="83"/>
        <end position="103"/>
    </location>
</feature>
<gene>
    <name evidence="2" type="ORF">QJS04_geneDACA023183</name>
</gene>
<keyword evidence="3" id="KW-1185">Reference proteome</keyword>
<evidence type="ECO:0000313" key="2">
    <source>
        <dbReference type="EMBL" id="KAK1280949.1"/>
    </source>
</evidence>
<protein>
    <submittedName>
        <fullName evidence="2">Uncharacterized protein</fullName>
    </submittedName>
</protein>
<name>A0AAV9BWP8_ACOGR</name>
<dbReference type="Proteomes" id="UP001179952">
    <property type="component" value="Unassembled WGS sequence"/>
</dbReference>
<organism evidence="2 3">
    <name type="scientific">Acorus gramineus</name>
    <name type="common">Dwarf sweet flag</name>
    <dbReference type="NCBI Taxonomy" id="55184"/>
    <lineage>
        <taxon>Eukaryota</taxon>
        <taxon>Viridiplantae</taxon>
        <taxon>Streptophyta</taxon>
        <taxon>Embryophyta</taxon>
        <taxon>Tracheophyta</taxon>
        <taxon>Spermatophyta</taxon>
        <taxon>Magnoliopsida</taxon>
        <taxon>Liliopsida</taxon>
        <taxon>Acoraceae</taxon>
        <taxon>Acorus</taxon>
    </lineage>
</organism>
<reference evidence="2" key="1">
    <citation type="journal article" date="2023" name="Nat. Commun.">
        <title>Diploid and tetraploid genomes of Acorus and the evolution of monocots.</title>
        <authorList>
            <person name="Ma L."/>
            <person name="Liu K.W."/>
            <person name="Li Z."/>
            <person name="Hsiao Y.Y."/>
            <person name="Qi Y."/>
            <person name="Fu T."/>
            <person name="Tang G.D."/>
            <person name="Zhang D."/>
            <person name="Sun W.H."/>
            <person name="Liu D.K."/>
            <person name="Li Y."/>
            <person name="Chen G.Z."/>
            <person name="Liu X.D."/>
            <person name="Liao X.Y."/>
            <person name="Jiang Y.T."/>
            <person name="Yu X."/>
            <person name="Hao Y."/>
            <person name="Huang J."/>
            <person name="Zhao X.W."/>
            <person name="Ke S."/>
            <person name="Chen Y.Y."/>
            <person name="Wu W.L."/>
            <person name="Hsu J.L."/>
            <person name="Lin Y.F."/>
            <person name="Huang M.D."/>
            <person name="Li C.Y."/>
            <person name="Huang L."/>
            <person name="Wang Z.W."/>
            <person name="Zhao X."/>
            <person name="Zhong W.Y."/>
            <person name="Peng D.H."/>
            <person name="Ahmad S."/>
            <person name="Lan S."/>
            <person name="Zhang J.S."/>
            <person name="Tsai W.C."/>
            <person name="Van de Peer Y."/>
            <person name="Liu Z.J."/>
        </authorList>
    </citation>
    <scope>NUCLEOTIDE SEQUENCE</scope>
    <source>
        <strain evidence="2">SCP</strain>
    </source>
</reference>
<feature type="region of interest" description="Disordered" evidence="1">
    <location>
        <begin position="37"/>
        <end position="103"/>
    </location>
</feature>
<accession>A0AAV9BWP8</accession>
<reference evidence="2" key="2">
    <citation type="submission" date="2023-06" db="EMBL/GenBank/DDBJ databases">
        <authorList>
            <person name="Ma L."/>
            <person name="Liu K.-W."/>
            <person name="Li Z."/>
            <person name="Hsiao Y.-Y."/>
            <person name="Qi Y."/>
            <person name="Fu T."/>
            <person name="Tang G."/>
            <person name="Zhang D."/>
            <person name="Sun W.-H."/>
            <person name="Liu D.-K."/>
            <person name="Li Y."/>
            <person name="Chen G.-Z."/>
            <person name="Liu X.-D."/>
            <person name="Liao X.-Y."/>
            <person name="Jiang Y.-T."/>
            <person name="Yu X."/>
            <person name="Hao Y."/>
            <person name="Huang J."/>
            <person name="Zhao X.-W."/>
            <person name="Ke S."/>
            <person name="Chen Y.-Y."/>
            <person name="Wu W.-L."/>
            <person name="Hsu J.-L."/>
            <person name="Lin Y.-F."/>
            <person name="Huang M.-D."/>
            <person name="Li C.-Y."/>
            <person name="Huang L."/>
            <person name="Wang Z.-W."/>
            <person name="Zhao X."/>
            <person name="Zhong W.-Y."/>
            <person name="Peng D.-H."/>
            <person name="Ahmad S."/>
            <person name="Lan S."/>
            <person name="Zhang J.-S."/>
            <person name="Tsai W.-C."/>
            <person name="Van De Peer Y."/>
            <person name="Liu Z.-J."/>
        </authorList>
    </citation>
    <scope>NUCLEOTIDE SEQUENCE</scope>
    <source>
        <strain evidence="2">SCP</strain>
        <tissue evidence="2">Leaves</tissue>
    </source>
</reference>